<evidence type="ECO:0000313" key="7">
    <source>
        <dbReference type="EMBL" id="PNR46704.1"/>
    </source>
</evidence>
<reference evidence="7 9" key="2">
    <citation type="journal article" date="2018" name="Plant J.">
        <title>The Physcomitrella patens chromosome-scale assembly reveals moss genome structure and evolution.</title>
        <authorList>
            <person name="Lang D."/>
            <person name="Ullrich K.K."/>
            <person name="Murat F."/>
            <person name="Fuchs J."/>
            <person name="Jenkins J."/>
            <person name="Haas F.B."/>
            <person name="Piednoel M."/>
            <person name="Gundlach H."/>
            <person name="Van Bel M."/>
            <person name="Meyberg R."/>
            <person name="Vives C."/>
            <person name="Morata J."/>
            <person name="Symeonidi A."/>
            <person name="Hiss M."/>
            <person name="Muchero W."/>
            <person name="Kamisugi Y."/>
            <person name="Saleh O."/>
            <person name="Blanc G."/>
            <person name="Decker E.L."/>
            <person name="van Gessel N."/>
            <person name="Grimwood J."/>
            <person name="Hayes R.D."/>
            <person name="Graham S.W."/>
            <person name="Gunter L.E."/>
            <person name="McDaniel S.F."/>
            <person name="Hoernstein S.N.W."/>
            <person name="Larsson A."/>
            <person name="Li F.W."/>
            <person name="Perroud P.F."/>
            <person name="Phillips J."/>
            <person name="Ranjan P."/>
            <person name="Rokshar D.S."/>
            <person name="Rothfels C.J."/>
            <person name="Schneider L."/>
            <person name="Shu S."/>
            <person name="Stevenson D.W."/>
            <person name="Thummler F."/>
            <person name="Tillich M."/>
            <person name="Villarreal Aguilar J.C."/>
            <person name="Widiez T."/>
            <person name="Wong G.K."/>
            <person name="Wymore A."/>
            <person name="Zhang Y."/>
            <person name="Zimmer A.D."/>
            <person name="Quatrano R.S."/>
            <person name="Mayer K.F.X."/>
            <person name="Goodstein D."/>
            <person name="Casacuberta J.M."/>
            <person name="Vandepoele K."/>
            <person name="Reski R."/>
            <person name="Cuming A.C."/>
            <person name="Tuskan G.A."/>
            <person name="Maumus F."/>
            <person name="Salse J."/>
            <person name="Schmutz J."/>
            <person name="Rensing S.A."/>
        </authorList>
    </citation>
    <scope>NUCLEOTIDE SEQUENCE [LARGE SCALE GENOMIC DNA]</scope>
    <source>
        <strain evidence="8 9">cv. Gransden 2004</strain>
    </source>
</reference>
<dbReference type="GeneID" id="112287742"/>
<evidence type="ECO:0000256" key="5">
    <source>
        <dbReference type="SAM" id="MobiDB-lite"/>
    </source>
</evidence>
<accession>A0A2K1JYU7</accession>
<dbReference type="NCBIfam" id="TIGR01557">
    <property type="entry name" value="myb_SHAQKYF"/>
    <property type="match status" value="1"/>
</dbReference>
<dbReference type="Gramene" id="Pp3c10_13030V3.1">
    <property type="protein sequence ID" value="Pp3c10_13030V3.1"/>
    <property type="gene ID" value="Pp3c10_13030"/>
</dbReference>
<keyword evidence="2" id="KW-0804">Transcription</keyword>
<dbReference type="PaxDb" id="3218-PP1S141_97V6.1"/>
<dbReference type="RefSeq" id="XP_024386855.1">
    <property type="nucleotide sequence ID" value="XM_024531087.2"/>
</dbReference>
<evidence type="ECO:0000256" key="2">
    <source>
        <dbReference type="ARBA" id="ARBA00023163"/>
    </source>
</evidence>
<feature type="domain" description="HTH myb-type" evidence="6">
    <location>
        <begin position="42"/>
        <end position="102"/>
    </location>
</feature>
<dbReference type="Pfam" id="PF14379">
    <property type="entry name" value="Myb_CC_LHEQLE"/>
    <property type="match status" value="1"/>
</dbReference>
<feature type="region of interest" description="Disordered" evidence="5">
    <location>
        <begin position="115"/>
        <end position="139"/>
    </location>
</feature>
<name>A0A2K1JYU7_PHYPA</name>
<dbReference type="Gramene" id="Pp3c10_13030V3.3">
    <property type="protein sequence ID" value="Pp3c10_13030V3.3"/>
    <property type="gene ID" value="Pp3c10_13030"/>
</dbReference>
<dbReference type="PANTHER" id="PTHR31499">
    <property type="entry name" value="MYB FAMILY TRANSCRIPTION FACTOR PHL11"/>
    <property type="match status" value="1"/>
</dbReference>
<feature type="coiled-coil region" evidence="4">
    <location>
        <begin position="146"/>
        <end position="176"/>
    </location>
</feature>
<feature type="compositionally biased region" description="Polar residues" evidence="5">
    <location>
        <begin position="258"/>
        <end position="279"/>
    </location>
</feature>
<protein>
    <recommendedName>
        <fullName evidence="6">HTH myb-type domain-containing protein</fullName>
    </recommendedName>
</protein>
<dbReference type="InterPro" id="IPR025756">
    <property type="entry name" value="Myb_CC_LHEQLE"/>
</dbReference>
<dbReference type="PROSITE" id="PS51294">
    <property type="entry name" value="HTH_MYB"/>
    <property type="match status" value="1"/>
</dbReference>
<evidence type="ECO:0000259" key="6">
    <source>
        <dbReference type="PROSITE" id="PS51294"/>
    </source>
</evidence>
<dbReference type="EnsemblPlants" id="Pp3c10_13030V3.1">
    <property type="protein sequence ID" value="Pp3c10_13030V3.1"/>
    <property type="gene ID" value="Pp3c10_13030"/>
</dbReference>
<dbReference type="InterPro" id="IPR006447">
    <property type="entry name" value="Myb_dom_plants"/>
</dbReference>
<dbReference type="InterPro" id="IPR017930">
    <property type="entry name" value="Myb_dom"/>
</dbReference>
<dbReference type="EnsemblPlants" id="Pp3c10_13030V3.2">
    <property type="protein sequence ID" value="Pp3c10_13030V3.2"/>
    <property type="gene ID" value="Pp3c10_13030"/>
</dbReference>
<dbReference type="SUPFAM" id="SSF46689">
    <property type="entry name" value="Homeodomain-like"/>
    <property type="match status" value="1"/>
</dbReference>
<keyword evidence="3" id="KW-0539">Nucleus</keyword>
<dbReference type="InterPro" id="IPR001005">
    <property type="entry name" value="SANT/Myb"/>
</dbReference>
<dbReference type="GO" id="GO:0003700">
    <property type="term" value="F:DNA-binding transcription factor activity"/>
    <property type="evidence" value="ECO:0007669"/>
    <property type="project" value="InterPro"/>
</dbReference>
<sequence>MYQMKKYVSPGLSSHMHQQIMLLEDRGPSMYASPMSGDLSPTDPKPRLRWTPELHERFVDAVNQLGGADKATPKSVMRVMSVKGLTLYHLKSHLQKFRLGKHMQRESHEAIKNAAHGSSHLKGSSSDSKLSPANLPNPQGKYVNVNEALQLQMAAQIRLQEQLEVQKQLQQRIEEQGKYLQSILEKAKETLADHTSTSPVLKLAHEELTELASKVIDYEIPKPAFESIKLPGLNPPELSQKHGSADTQAVITPAAHNLRQQQQSHCIQSGASSQKSFLSNLPADQDDSGDEHQAVTERVSNSSSQGAFMVEKGVSGSAFERPPASKTSILADHRDTTTTTTTSASTGGYTWPSAAACHGTFQAAAQSRKVTSSACVKSEGSPLDLNGNNNNNTGGLDLNAFGWEQQQQQQQR</sequence>
<evidence type="ECO:0000256" key="4">
    <source>
        <dbReference type="SAM" id="Coils"/>
    </source>
</evidence>
<feature type="region of interest" description="Disordered" evidence="5">
    <location>
        <begin position="377"/>
        <end position="412"/>
    </location>
</feature>
<organism evidence="7">
    <name type="scientific">Physcomitrium patens</name>
    <name type="common">Spreading-leaved earth moss</name>
    <name type="synonym">Physcomitrella patens</name>
    <dbReference type="NCBI Taxonomy" id="3218"/>
    <lineage>
        <taxon>Eukaryota</taxon>
        <taxon>Viridiplantae</taxon>
        <taxon>Streptophyta</taxon>
        <taxon>Embryophyta</taxon>
        <taxon>Bryophyta</taxon>
        <taxon>Bryophytina</taxon>
        <taxon>Bryopsida</taxon>
        <taxon>Funariidae</taxon>
        <taxon>Funariales</taxon>
        <taxon>Funariaceae</taxon>
        <taxon>Physcomitrium</taxon>
    </lineage>
</organism>
<dbReference type="InterPro" id="IPR009057">
    <property type="entry name" value="Homeodomain-like_sf"/>
</dbReference>
<dbReference type="EMBL" id="ABEU02000010">
    <property type="protein sequence ID" value="PNR46704.1"/>
    <property type="molecule type" value="Genomic_DNA"/>
</dbReference>
<feature type="compositionally biased region" description="Low complexity" evidence="5">
    <location>
        <begin position="337"/>
        <end position="349"/>
    </location>
</feature>
<keyword evidence="9" id="KW-1185">Reference proteome</keyword>
<dbReference type="FunFam" id="1.10.10.60:FF:000002">
    <property type="entry name" value="Myb family transcription factor"/>
    <property type="match status" value="1"/>
</dbReference>
<dbReference type="Gene3D" id="1.10.10.60">
    <property type="entry name" value="Homeodomain-like"/>
    <property type="match status" value="1"/>
</dbReference>
<keyword evidence="4" id="KW-0175">Coiled coil</keyword>
<dbReference type="OrthoDB" id="551907at2759"/>
<feature type="compositionally biased region" description="Low complexity" evidence="5">
    <location>
        <begin position="116"/>
        <end position="131"/>
    </location>
</feature>
<evidence type="ECO:0000313" key="8">
    <source>
        <dbReference type="EnsemblPlants" id="Pp3c10_13030V3.1"/>
    </source>
</evidence>
<dbReference type="GO" id="GO:0003677">
    <property type="term" value="F:DNA binding"/>
    <property type="evidence" value="ECO:0007669"/>
    <property type="project" value="InterPro"/>
</dbReference>
<gene>
    <name evidence="8" type="primary">LOC112287742</name>
    <name evidence="7" type="ORF">PHYPA_013824</name>
</gene>
<dbReference type="Proteomes" id="UP000006727">
    <property type="component" value="Chromosome 10"/>
</dbReference>
<reference evidence="8" key="3">
    <citation type="submission" date="2020-12" db="UniProtKB">
        <authorList>
            <consortium name="EnsemblPlants"/>
        </authorList>
    </citation>
    <scope>IDENTIFICATION</scope>
</reference>
<proteinExistence type="predicted"/>
<dbReference type="EnsemblPlants" id="Pp3c10_13030V3.3">
    <property type="protein sequence ID" value="Pp3c10_13030V3.3"/>
    <property type="gene ID" value="Pp3c10_13030"/>
</dbReference>
<dbReference type="InterPro" id="IPR046955">
    <property type="entry name" value="PHR1-like"/>
</dbReference>
<feature type="compositionally biased region" description="Low complexity" evidence="5">
    <location>
        <begin position="383"/>
        <end position="412"/>
    </location>
</feature>
<dbReference type="Pfam" id="PF00249">
    <property type="entry name" value="Myb_DNA-binding"/>
    <property type="match status" value="1"/>
</dbReference>
<evidence type="ECO:0000256" key="3">
    <source>
        <dbReference type="ARBA" id="ARBA00023242"/>
    </source>
</evidence>
<evidence type="ECO:0000313" key="9">
    <source>
        <dbReference type="Proteomes" id="UP000006727"/>
    </source>
</evidence>
<reference evidence="7 9" key="1">
    <citation type="journal article" date="2008" name="Science">
        <title>The Physcomitrella genome reveals evolutionary insights into the conquest of land by plants.</title>
        <authorList>
            <person name="Rensing S."/>
            <person name="Lang D."/>
            <person name="Zimmer A."/>
            <person name="Terry A."/>
            <person name="Salamov A."/>
            <person name="Shapiro H."/>
            <person name="Nishiyama T."/>
            <person name="Perroud P.-F."/>
            <person name="Lindquist E."/>
            <person name="Kamisugi Y."/>
            <person name="Tanahashi T."/>
            <person name="Sakakibara K."/>
            <person name="Fujita T."/>
            <person name="Oishi K."/>
            <person name="Shin-I T."/>
            <person name="Kuroki Y."/>
            <person name="Toyoda A."/>
            <person name="Suzuki Y."/>
            <person name="Hashimoto A."/>
            <person name="Yamaguchi K."/>
            <person name="Sugano A."/>
            <person name="Kohara Y."/>
            <person name="Fujiyama A."/>
            <person name="Anterola A."/>
            <person name="Aoki S."/>
            <person name="Ashton N."/>
            <person name="Barbazuk W.B."/>
            <person name="Barker E."/>
            <person name="Bennetzen J."/>
            <person name="Bezanilla M."/>
            <person name="Blankenship R."/>
            <person name="Cho S.H."/>
            <person name="Dutcher S."/>
            <person name="Estelle M."/>
            <person name="Fawcett J.A."/>
            <person name="Gundlach H."/>
            <person name="Hanada K."/>
            <person name="Heyl A."/>
            <person name="Hicks K.A."/>
            <person name="Hugh J."/>
            <person name="Lohr M."/>
            <person name="Mayer K."/>
            <person name="Melkozernov A."/>
            <person name="Murata T."/>
            <person name="Nelson D."/>
            <person name="Pils B."/>
            <person name="Prigge M."/>
            <person name="Reiss B."/>
            <person name="Renner T."/>
            <person name="Rombauts S."/>
            <person name="Rushton P."/>
            <person name="Sanderfoot A."/>
            <person name="Schween G."/>
            <person name="Shiu S.-H."/>
            <person name="Stueber K."/>
            <person name="Theodoulou F.L."/>
            <person name="Tu H."/>
            <person name="Van de Peer Y."/>
            <person name="Verrier P.J."/>
            <person name="Waters E."/>
            <person name="Wood A."/>
            <person name="Yang L."/>
            <person name="Cove D."/>
            <person name="Cuming A."/>
            <person name="Hasebe M."/>
            <person name="Lucas S."/>
            <person name="Mishler D.B."/>
            <person name="Reski R."/>
            <person name="Grigoriev I."/>
            <person name="Quatrano R.S."/>
            <person name="Boore J.L."/>
        </authorList>
    </citation>
    <scope>NUCLEOTIDE SEQUENCE [LARGE SCALE GENOMIC DNA]</scope>
    <source>
        <strain evidence="8 9">cv. Gransden 2004</strain>
    </source>
</reference>
<dbReference type="AlphaFoldDB" id="A0A2K1JYU7"/>
<keyword evidence="1" id="KW-0805">Transcription regulation</keyword>
<dbReference type="PANTHER" id="PTHR31499:SF43">
    <property type="entry name" value="MYB FAMILY TRANSCRIPTION FACTOR APL"/>
    <property type="match status" value="1"/>
</dbReference>
<evidence type="ECO:0000256" key="1">
    <source>
        <dbReference type="ARBA" id="ARBA00023015"/>
    </source>
</evidence>
<feature type="region of interest" description="Disordered" evidence="5">
    <location>
        <begin position="257"/>
        <end position="349"/>
    </location>
</feature>
<dbReference type="Gramene" id="Pp3c10_13030V3.2">
    <property type="protein sequence ID" value="Pp3c10_13030V3.2"/>
    <property type="gene ID" value="Pp3c10_13030"/>
</dbReference>